<dbReference type="PANTHER" id="PTHR11019:SF199">
    <property type="entry name" value="HTH-TYPE TRANSCRIPTIONAL REGULATOR NIMR"/>
    <property type="match status" value="1"/>
</dbReference>
<dbReference type="AlphaFoldDB" id="A0A4P7L677"/>
<keyword evidence="2" id="KW-0805">Transcription regulation</keyword>
<dbReference type="GO" id="GO:0003700">
    <property type="term" value="F:DNA-binding transcription factor activity"/>
    <property type="evidence" value="ECO:0007669"/>
    <property type="project" value="InterPro"/>
</dbReference>
<dbReference type="InterPro" id="IPR003313">
    <property type="entry name" value="AraC-bd"/>
</dbReference>
<keyword evidence="4" id="KW-0804">Transcription</keyword>
<evidence type="ECO:0000313" key="8">
    <source>
        <dbReference type="Proteomes" id="UP000295294"/>
    </source>
</evidence>
<dbReference type="EMBL" id="CP038634">
    <property type="protein sequence ID" value="QBY51054.1"/>
    <property type="molecule type" value="Genomic_DNA"/>
</dbReference>
<sequence length="283" mass="30797">MPHDVAPAPALPAASPPAPARRRPVYSPVPRARPSAADPVIAHLRRPPPNAVIHPHRHPWGQLSFPISGSLRITAGGTTWLVPAMRAVWIPPDVEHNVVVLGTVRFYACYIAPQACALSADSCAVLEVSPLLRELMEALAHDDTLGERRRQLCASLLVEELAAAPTLSLGLALPSDRRLQALCHALMEDPGSSLTLSEWAARTGASERTLARLFESELKTSFGSWRQQLRLAHAIDLMSRGRPLAHVAAETGYAHAGAFSTMFRRALGQTPRDFMARRRRVLA</sequence>
<dbReference type="Proteomes" id="UP000295294">
    <property type="component" value="Chromosome 1"/>
</dbReference>
<feature type="compositionally biased region" description="Low complexity" evidence="5">
    <location>
        <begin position="1"/>
        <end position="13"/>
    </location>
</feature>
<feature type="domain" description="HTH araC/xylS-type" evidence="6">
    <location>
        <begin position="180"/>
        <end position="277"/>
    </location>
</feature>
<dbReference type="GO" id="GO:0043565">
    <property type="term" value="F:sequence-specific DNA binding"/>
    <property type="evidence" value="ECO:0007669"/>
    <property type="project" value="InterPro"/>
</dbReference>
<dbReference type="Gene3D" id="1.10.10.60">
    <property type="entry name" value="Homeodomain-like"/>
    <property type="match status" value="1"/>
</dbReference>
<gene>
    <name evidence="7" type="ORF">E0W60_07890</name>
</gene>
<dbReference type="PROSITE" id="PS01124">
    <property type="entry name" value="HTH_ARAC_FAMILY_2"/>
    <property type="match status" value="1"/>
</dbReference>
<evidence type="ECO:0000259" key="6">
    <source>
        <dbReference type="PROSITE" id="PS01124"/>
    </source>
</evidence>
<evidence type="ECO:0000256" key="3">
    <source>
        <dbReference type="ARBA" id="ARBA00023125"/>
    </source>
</evidence>
<keyword evidence="3" id="KW-0238">DNA-binding</keyword>
<dbReference type="KEGG" id="cox:E0W60_07890"/>
<dbReference type="PANTHER" id="PTHR11019">
    <property type="entry name" value="HTH-TYPE TRANSCRIPTIONAL REGULATOR NIMR"/>
    <property type="match status" value="1"/>
</dbReference>
<dbReference type="SUPFAM" id="SSF46689">
    <property type="entry name" value="Homeodomain-like"/>
    <property type="match status" value="1"/>
</dbReference>
<dbReference type="Pfam" id="PF02311">
    <property type="entry name" value="AraC_binding"/>
    <property type="match status" value="1"/>
</dbReference>
<dbReference type="CDD" id="cd06124">
    <property type="entry name" value="cupin_NimR-like_N"/>
    <property type="match status" value="1"/>
</dbReference>
<dbReference type="Pfam" id="PF12833">
    <property type="entry name" value="HTH_18"/>
    <property type="match status" value="1"/>
</dbReference>
<evidence type="ECO:0000256" key="1">
    <source>
        <dbReference type="ARBA" id="ARBA00022491"/>
    </source>
</evidence>
<dbReference type="InterPro" id="IPR009057">
    <property type="entry name" value="Homeodomain-like_sf"/>
</dbReference>
<name>A0A4P7L677_9BURK</name>
<dbReference type="InterPro" id="IPR018060">
    <property type="entry name" value="HTH_AraC"/>
</dbReference>
<evidence type="ECO:0000313" key="7">
    <source>
        <dbReference type="EMBL" id="QBY51054.1"/>
    </source>
</evidence>
<dbReference type="RefSeq" id="WP_135703564.1">
    <property type="nucleotide sequence ID" value="NZ_CP038634.1"/>
</dbReference>
<dbReference type="OrthoDB" id="9804543at2"/>
<dbReference type="FunFam" id="1.10.10.60:FF:000132">
    <property type="entry name" value="AraC family transcriptional regulator"/>
    <property type="match status" value="1"/>
</dbReference>
<protein>
    <submittedName>
        <fullName evidence="7">AraC family transcriptional regulator</fullName>
    </submittedName>
</protein>
<dbReference type="SUPFAM" id="SSF51182">
    <property type="entry name" value="RmlC-like cupins"/>
    <property type="match status" value="1"/>
</dbReference>
<evidence type="ECO:0000256" key="4">
    <source>
        <dbReference type="ARBA" id="ARBA00023163"/>
    </source>
</evidence>
<evidence type="ECO:0000256" key="5">
    <source>
        <dbReference type="SAM" id="MobiDB-lite"/>
    </source>
</evidence>
<accession>A0A4P7L677</accession>
<dbReference type="SMART" id="SM00342">
    <property type="entry name" value="HTH_ARAC"/>
    <property type="match status" value="1"/>
</dbReference>
<organism evidence="7 8">
    <name type="scientific">Cupriavidus oxalaticus</name>
    <dbReference type="NCBI Taxonomy" id="96344"/>
    <lineage>
        <taxon>Bacteria</taxon>
        <taxon>Pseudomonadati</taxon>
        <taxon>Pseudomonadota</taxon>
        <taxon>Betaproteobacteria</taxon>
        <taxon>Burkholderiales</taxon>
        <taxon>Burkholderiaceae</taxon>
        <taxon>Cupriavidus</taxon>
    </lineage>
</organism>
<dbReference type="Gene3D" id="2.60.120.10">
    <property type="entry name" value="Jelly Rolls"/>
    <property type="match status" value="1"/>
</dbReference>
<evidence type="ECO:0000256" key="2">
    <source>
        <dbReference type="ARBA" id="ARBA00023015"/>
    </source>
</evidence>
<dbReference type="InterPro" id="IPR011051">
    <property type="entry name" value="RmlC_Cupin_sf"/>
</dbReference>
<proteinExistence type="predicted"/>
<reference evidence="7 8" key="1">
    <citation type="submission" date="2019-03" db="EMBL/GenBank/DDBJ databases">
        <title>Efficiently degradation of phenoxyalkanoic acid herbicides by Cupriavidus oxalaticus strain X32.</title>
        <authorList>
            <person name="Sheng X."/>
        </authorList>
    </citation>
    <scope>NUCLEOTIDE SEQUENCE [LARGE SCALE GENOMIC DNA]</scope>
    <source>
        <strain evidence="7 8">X32</strain>
    </source>
</reference>
<dbReference type="InterPro" id="IPR014710">
    <property type="entry name" value="RmlC-like_jellyroll"/>
</dbReference>
<keyword evidence="1" id="KW-0678">Repressor</keyword>
<feature type="region of interest" description="Disordered" evidence="5">
    <location>
        <begin position="1"/>
        <end position="33"/>
    </location>
</feature>